<dbReference type="RefSeq" id="WP_131916430.1">
    <property type="nucleotide sequence ID" value="NZ_SMLG01000007.1"/>
</dbReference>
<accession>A0A4R5F6V8</accession>
<dbReference type="EMBL" id="SMLG01000007">
    <property type="protein sequence ID" value="TDE43472.1"/>
    <property type="molecule type" value="Genomic_DNA"/>
</dbReference>
<dbReference type="Gene3D" id="3.30.530.20">
    <property type="match status" value="1"/>
</dbReference>
<dbReference type="Proteomes" id="UP000294814">
    <property type="component" value="Unassembled WGS sequence"/>
</dbReference>
<gene>
    <name evidence="3" type="ORF">E0I26_10480</name>
</gene>
<reference evidence="3 4" key="1">
    <citation type="submission" date="2019-03" db="EMBL/GenBank/DDBJ databases">
        <title>Novel species of Flavobacterium.</title>
        <authorList>
            <person name="Liu Q."/>
            <person name="Xin Y.-H."/>
        </authorList>
    </citation>
    <scope>NUCLEOTIDE SEQUENCE [LARGE SCALE GENOMIC DNA]</scope>
    <source>
        <strain evidence="3 4">LB3P52</strain>
    </source>
</reference>
<comment type="similarity">
    <text evidence="1">Belongs to the AHA1 family.</text>
</comment>
<dbReference type="AlphaFoldDB" id="A0A4R5F6V8"/>
<sequence length="164" mass="19014">MKNFDWTTFTRRIAVKSTLAEMYAAWTKTTEIEKWFLSNANYFDANKNLVDKNTPFEKGFTYEWHWYLYDGVEKGKITNANGEDFIQFSFAGDCLVDIKLSTQDDYSIVELTHKNIPTDENSKENIRLGCDSGWSFFLLNLKSVYEGGLDLRNKNPNLKGMINS</sequence>
<proteinExistence type="inferred from homology"/>
<dbReference type="OrthoDB" id="9800631at2"/>
<evidence type="ECO:0000313" key="3">
    <source>
        <dbReference type="EMBL" id="TDE43472.1"/>
    </source>
</evidence>
<protein>
    <submittedName>
        <fullName evidence="3">SRPBCC domain-containing protein</fullName>
    </submittedName>
</protein>
<dbReference type="InterPro" id="IPR013538">
    <property type="entry name" value="ASHA1/2-like_C"/>
</dbReference>
<evidence type="ECO:0000256" key="1">
    <source>
        <dbReference type="ARBA" id="ARBA00006817"/>
    </source>
</evidence>
<evidence type="ECO:0000313" key="4">
    <source>
        <dbReference type="Proteomes" id="UP000294814"/>
    </source>
</evidence>
<organism evidence="3 4">
    <name type="scientific">Flavobacterium rhamnosiphilum</name>
    <dbReference type="NCBI Taxonomy" id="2541724"/>
    <lineage>
        <taxon>Bacteria</taxon>
        <taxon>Pseudomonadati</taxon>
        <taxon>Bacteroidota</taxon>
        <taxon>Flavobacteriia</taxon>
        <taxon>Flavobacteriales</taxon>
        <taxon>Flavobacteriaceae</taxon>
        <taxon>Flavobacterium</taxon>
    </lineage>
</organism>
<name>A0A4R5F6V8_9FLAO</name>
<dbReference type="InterPro" id="IPR023393">
    <property type="entry name" value="START-like_dom_sf"/>
</dbReference>
<dbReference type="Pfam" id="PF08327">
    <property type="entry name" value="AHSA1"/>
    <property type="match status" value="1"/>
</dbReference>
<dbReference type="SUPFAM" id="SSF55961">
    <property type="entry name" value="Bet v1-like"/>
    <property type="match status" value="1"/>
</dbReference>
<comment type="caution">
    <text evidence="3">The sequence shown here is derived from an EMBL/GenBank/DDBJ whole genome shotgun (WGS) entry which is preliminary data.</text>
</comment>
<keyword evidence="4" id="KW-1185">Reference proteome</keyword>
<evidence type="ECO:0000259" key="2">
    <source>
        <dbReference type="Pfam" id="PF08327"/>
    </source>
</evidence>
<feature type="domain" description="Activator of Hsp90 ATPase homologue 1/2-like C-terminal" evidence="2">
    <location>
        <begin position="19"/>
        <end position="144"/>
    </location>
</feature>